<evidence type="ECO:0000313" key="1">
    <source>
        <dbReference type="EMBL" id="CAB4241801.1"/>
    </source>
</evidence>
<name>A0A6J5TB00_9CAUD</name>
<gene>
    <name evidence="1" type="ORF">UFOVP71_339</name>
</gene>
<accession>A0A6J5TB00</accession>
<protein>
    <submittedName>
        <fullName evidence="1">Uncharacterized protein</fullName>
    </submittedName>
</protein>
<dbReference type="EMBL" id="LR797824">
    <property type="protein sequence ID" value="CAB4241801.1"/>
    <property type="molecule type" value="Genomic_DNA"/>
</dbReference>
<proteinExistence type="predicted"/>
<sequence>MNQTIKKPIKSVVPTELHHDLMGREFKEGQYVAVSDNGLYIAQVKRFTPKMVEVEVVGNKYRSKRLKYASDMVILDGPDVFMWVLTNGL</sequence>
<reference evidence="1" key="1">
    <citation type="submission" date="2020-05" db="EMBL/GenBank/DDBJ databases">
        <authorList>
            <person name="Chiriac C."/>
            <person name="Salcher M."/>
            <person name="Ghai R."/>
            <person name="Kavagutti S V."/>
        </authorList>
    </citation>
    <scope>NUCLEOTIDE SEQUENCE</scope>
</reference>
<organism evidence="1">
    <name type="scientific">uncultured Caudovirales phage</name>
    <dbReference type="NCBI Taxonomy" id="2100421"/>
    <lineage>
        <taxon>Viruses</taxon>
        <taxon>Duplodnaviria</taxon>
        <taxon>Heunggongvirae</taxon>
        <taxon>Uroviricota</taxon>
        <taxon>Caudoviricetes</taxon>
        <taxon>Peduoviridae</taxon>
        <taxon>Maltschvirus</taxon>
        <taxon>Maltschvirus maltsch</taxon>
    </lineage>
</organism>